<dbReference type="Pfam" id="PF25198">
    <property type="entry name" value="Spore_GerAC_N"/>
    <property type="match status" value="1"/>
</dbReference>
<evidence type="ECO:0008006" key="13">
    <source>
        <dbReference type="Google" id="ProtNLM"/>
    </source>
</evidence>
<comment type="subcellular location">
    <subcellularLocation>
        <location evidence="1">Membrane</location>
        <topology evidence="1">Lipid-anchor</topology>
    </subcellularLocation>
</comment>
<protein>
    <recommendedName>
        <fullName evidence="13">Germination protein, Ger(X)C family</fullName>
    </recommendedName>
</protein>
<evidence type="ECO:0000256" key="8">
    <source>
        <dbReference type="SAM" id="SignalP"/>
    </source>
</evidence>
<evidence type="ECO:0000256" key="2">
    <source>
        <dbReference type="ARBA" id="ARBA00007886"/>
    </source>
</evidence>
<evidence type="ECO:0000259" key="10">
    <source>
        <dbReference type="Pfam" id="PF25198"/>
    </source>
</evidence>
<keyword evidence="7" id="KW-0449">Lipoprotein</keyword>
<evidence type="ECO:0000256" key="5">
    <source>
        <dbReference type="ARBA" id="ARBA00023136"/>
    </source>
</evidence>
<evidence type="ECO:0000259" key="9">
    <source>
        <dbReference type="Pfam" id="PF05504"/>
    </source>
</evidence>
<feature type="domain" description="Spore germination protein N-terminal" evidence="10">
    <location>
        <begin position="25"/>
        <end position="186"/>
    </location>
</feature>
<feature type="domain" description="Spore germination GerAC-like C-terminal" evidence="9">
    <location>
        <begin position="206"/>
        <end position="368"/>
    </location>
</feature>
<comment type="caution">
    <text evidence="11">The sequence shown here is derived from an EMBL/GenBank/DDBJ whole genome shotgun (WGS) entry which is preliminary data.</text>
</comment>
<dbReference type="InterPro" id="IPR057336">
    <property type="entry name" value="GerAC_N"/>
</dbReference>
<sequence>MRYVTLICLALCALLTGCSALPYAHQIDKTVLMEVLGVDAGVGETVTVTAASGARSGDQDPLVLSAQAGTISAACADMGQRGEDFVFFGDVEQVLVGEEEARRGLEPLLGHMARDPELRLEAELWVVKGTEAAQLLLEAGEGESLPERLSAMSRNAELLGGPRPQMARGALTDLLENGATLLPALERREAEDGQGAQGEYVLEAAGYAVIRDGVLQGFTDQAAAFGADLLRGMGKGQVLELSGPDQGYTALKITGVKTTFRTVFEGETIVGLRVACALETQAVELSGTAARLGEEDRLALEEELSRLAGAAMEAAMDQFQSLRADAIHLLDRVALAVPWKQAAMEEQWWQAFPRLTLEVEVEATVARS</sequence>
<organism evidence="11 12">
    <name type="scientific">Candidatus Intestinimonas merdavium</name>
    <dbReference type="NCBI Taxonomy" id="2838622"/>
    <lineage>
        <taxon>Bacteria</taxon>
        <taxon>Bacillati</taxon>
        <taxon>Bacillota</taxon>
        <taxon>Clostridia</taxon>
        <taxon>Eubacteriales</taxon>
        <taxon>Intestinimonas</taxon>
    </lineage>
</organism>
<evidence type="ECO:0000313" key="12">
    <source>
        <dbReference type="Proteomes" id="UP000886824"/>
    </source>
</evidence>
<dbReference type="EMBL" id="DXCX01000015">
    <property type="protein sequence ID" value="HIY72601.1"/>
    <property type="molecule type" value="Genomic_DNA"/>
</dbReference>
<keyword evidence="4 8" id="KW-0732">Signal</keyword>
<keyword evidence="6" id="KW-0564">Palmitate</keyword>
<feature type="chain" id="PRO_5038801766" description="Germination protein, Ger(X)C family" evidence="8">
    <location>
        <begin position="25"/>
        <end position="368"/>
    </location>
</feature>
<dbReference type="InterPro" id="IPR038501">
    <property type="entry name" value="Spore_GerAC_C_sf"/>
</dbReference>
<reference evidence="11" key="2">
    <citation type="submission" date="2021-04" db="EMBL/GenBank/DDBJ databases">
        <authorList>
            <person name="Gilroy R."/>
        </authorList>
    </citation>
    <scope>NUCLEOTIDE SEQUENCE</scope>
    <source>
        <strain evidence="11">CHK33-7979</strain>
    </source>
</reference>
<dbReference type="InterPro" id="IPR008844">
    <property type="entry name" value="Spore_GerAC-like"/>
</dbReference>
<keyword evidence="3" id="KW-0309">Germination</keyword>
<feature type="signal peptide" evidence="8">
    <location>
        <begin position="1"/>
        <end position="24"/>
    </location>
</feature>
<dbReference type="PANTHER" id="PTHR35789">
    <property type="entry name" value="SPORE GERMINATION PROTEIN B3"/>
    <property type="match status" value="1"/>
</dbReference>
<dbReference type="Proteomes" id="UP000886824">
    <property type="component" value="Unassembled WGS sequence"/>
</dbReference>
<evidence type="ECO:0000313" key="11">
    <source>
        <dbReference type="EMBL" id="HIY72601.1"/>
    </source>
</evidence>
<dbReference type="GO" id="GO:0016020">
    <property type="term" value="C:membrane"/>
    <property type="evidence" value="ECO:0007669"/>
    <property type="project" value="UniProtKB-SubCell"/>
</dbReference>
<dbReference type="Pfam" id="PF05504">
    <property type="entry name" value="Spore_GerAC"/>
    <property type="match status" value="1"/>
</dbReference>
<dbReference type="GO" id="GO:0009847">
    <property type="term" value="P:spore germination"/>
    <property type="evidence" value="ECO:0007669"/>
    <property type="project" value="InterPro"/>
</dbReference>
<gene>
    <name evidence="11" type="ORF">H9826_01320</name>
</gene>
<evidence type="ECO:0000256" key="6">
    <source>
        <dbReference type="ARBA" id="ARBA00023139"/>
    </source>
</evidence>
<proteinExistence type="inferred from homology"/>
<evidence type="ECO:0000256" key="4">
    <source>
        <dbReference type="ARBA" id="ARBA00022729"/>
    </source>
</evidence>
<reference evidence="11" key="1">
    <citation type="journal article" date="2021" name="PeerJ">
        <title>Extensive microbial diversity within the chicken gut microbiome revealed by metagenomics and culture.</title>
        <authorList>
            <person name="Gilroy R."/>
            <person name="Ravi A."/>
            <person name="Getino M."/>
            <person name="Pursley I."/>
            <person name="Horton D.L."/>
            <person name="Alikhan N.F."/>
            <person name="Baker D."/>
            <person name="Gharbi K."/>
            <person name="Hall N."/>
            <person name="Watson M."/>
            <person name="Adriaenssens E.M."/>
            <person name="Foster-Nyarko E."/>
            <person name="Jarju S."/>
            <person name="Secka A."/>
            <person name="Antonio M."/>
            <person name="Oren A."/>
            <person name="Chaudhuri R.R."/>
            <person name="La Ragione R."/>
            <person name="Hildebrand F."/>
            <person name="Pallen M.J."/>
        </authorList>
    </citation>
    <scope>NUCLEOTIDE SEQUENCE</scope>
    <source>
        <strain evidence="11">CHK33-7979</strain>
    </source>
</reference>
<evidence type="ECO:0000256" key="1">
    <source>
        <dbReference type="ARBA" id="ARBA00004635"/>
    </source>
</evidence>
<accession>A0A9D1Z328</accession>
<dbReference type="PROSITE" id="PS51257">
    <property type="entry name" value="PROKAR_LIPOPROTEIN"/>
    <property type="match status" value="1"/>
</dbReference>
<evidence type="ECO:0000256" key="3">
    <source>
        <dbReference type="ARBA" id="ARBA00022544"/>
    </source>
</evidence>
<dbReference type="InterPro" id="IPR046953">
    <property type="entry name" value="Spore_GerAC-like_C"/>
</dbReference>
<comment type="similarity">
    <text evidence="2">Belongs to the GerABKC lipoprotein family.</text>
</comment>
<keyword evidence="5" id="KW-0472">Membrane</keyword>
<dbReference type="Gene3D" id="3.30.300.210">
    <property type="entry name" value="Nutrient germinant receptor protein C, domain 3"/>
    <property type="match status" value="1"/>
</dbReference>
<dbReference type="PANTHER" id="PTHR35789:SF1">
    <property type="entry name" value="SPORE GERMINATION PROTEIN B3"/>
    <property type="match status" value="1"/>
</dbReference>
<evidence type="ECO:0000256" key="7">
    <source>
        <dbReference type="ARBA" id="ARBA00023288"/>
    </source>
</evidence>
<dbReference type="AlphaFoldDB" id="A0A9D1Z328"/>
<name>A0A9D1Z328_9FIRM</name>